<name>A0A4R7JNJ0_9FLAO</name>
<keyword evidence="2" id="KW-1185">Reference proteome</keyword>
<proteinExistence type="predicted"/>
<evidence type="ECO:0000313" key="1">
    <source>
        <dbReference type="EMBL" id="TDT38703.1"/>
    </source>
</evidence>
<sequence length="82" mass="9480">MMRSDININCFSIFFALYPKAKTEVAISQIPPHFFNSDAKIEKMFCSILNMMLFIDSIKRFDNSCPKSARIKDHTSQTIIDI</sequence>
<evidence type="ECO:0000313" key="2">
    <source>
        <dbReference type="Proteomes" id="UP000294749"/>
    </source>
</evidence>
<comment type="caution">
    <text evidence="1">The sequence shown here is derived from an EMBL/GenBank/DDBJ whole genome shotgun (WGS) entry which is preliminary data.</text>
</comment>
<reference evidence="1 2" key="1">
    <citation type="submission" date="2019-03" db="EMBL/GenBank/DDBJ databases">
        <title>Genomic Encyclopedia of Archaeal and Bacterial Type Strains, Phase II (KMG-II): from individual species to whole genera.</title>
        <authorList>
            <person name="Goeker M."/>
        </authorList>
    </citation>
    <scope>NUCLEOTIDE SEQUENCE [LARGE SCALE GENOMIC DNA]</scope>
    <source>
        <strain evidence="1 2">DSM 25233</strain>
    </source>
</reference>
<dbReference type="Proteomes" id="UP000294749">
    <property type="component" value="Unassembled WGS sequence"/>
</dbReference>
<organism evidence="1 2">
    <name type="scientific">Maribacter spongiicola</name>
    <dbReference type="NCBI Taxonomy" id="1206753"/>
    <lineage>
        <taxon>Bacteria</taxon>
        <taxon>Pseudomonadati</taxon>
        <taxon>Bacteroidota</taxon>
        <taxon>Flavobacteriia</taxon>
        <taxon>Flavobacteriales</taxon>
        <taxon>Flavobacteriaceae</taxon>
        <taxon>Maribacter</taxon>
    </lineage>
</organism>
<gene>
    <name evidence="1" type="ORF">CLV90_3677</name>
</gene>
<dbReference type="AlphaFoldDB" id="A0A4R7JNJ0"/>
<dbReference type="EMBL" id="SOAY01000016">
    <property type="protein sequence ID" value="TDT38703.1"/>
    <property type="molecule type" value="Genomic_DNA"/>
</dbReference>
<accession>A0A4R7JNJ0</accession>
<protein>
    <submittedName>
        <fullName evidence="1">Uncharacterized protein</fullName>
    </submittedName>
</protein>